<evidence type="ECO:0000313" key="2">
    <source>
        <dbReference type="EMBL" id="VEU42591.1"/>
    </source>
</evidence>
<evidence type="ECO:0000313" key="3">
    <source>
        <dbReference type="Proteomes" id="UP000291116"/>
    </source>
</evidence>
<dbReference type="CDD" id="cd00177">
    <property type="entry name" value="START"/>
    <property type="match status" value="1"/>
</dbReference>
<dbReference type="SUPFAM" id="SSF55961">
    <property type="entry name" value="Bet v1-like"/>
    <property type="match status" value="1"/>
</dbReference>
<proteinExistence type="predicted"/>
<name>A0A448ZKN5_9STRA</name>
<evidence type="ECO:0000259" key="1">
    <source>
        <dbReference type="Pfam" id="PF01852"/>
    </source>
</evidence>
<accession>A0A448ZKN5</accession>
<dbReference type="InterPro" id="IPR023393">
    <property type="entry name" value="START-like_dom_sf"/>
</dbReference>
<dbReference type="Gene3D" id="3.30.530.20">
    <property type="match status" value="1"/>
</dbReference>
<dbReference type="AlphaFoldDB" id="A0A448ZKN5"/>
<keyword evidence="3" id="KW-1185">Reference proteome</keyword>
<dbReference type="EMBL" id="CAACVS010000456">
    <property type="protein sequence ID" value="VEU42591.1"/>
    <property type="molecule type" value="Genomic_DNA"/>
</dbReference>
<dbReference type="InterPro" id="IPR002913">
    <property type="entry name" value="START_lipid-bd_dom"/>
</dbReference>
<dbReference type="Pfam" id="PF01852">
    <property type="entry name" value="START"/>
    <property type="match status" value="1"/>
</dbReference>
<gene>
    <name evidence="2" type="ORF">PSNMU_V1.4_AUG-EV-PASAV3_0095640</name>
</gene>
<feature type="domain" description="START" evidence="1">
    <location>
        <begin position="142"/>
        <end position="299"/>
    </location>
</feature>
<dbReference type="GO" id="GO:0008289">
    <property type="term" value="F:lipid binding"/>
    <property type="evidence" value="ECO:0007669"/>
    <property type="project" value="InterPro"/>
</dbReference>
<dbReference type="OrthoDB" id="45900at2759"/>
<dbReference type="Proteomes" id="UP000291116">
    <property type="component" value="Unassembled WGS sequence"/>
</dbReference>
<protein>
    <recommendedName>
        <fullName evidence="1">START domain-containing protein</fullName>
    </recommendedName>
</protein>
<organism evidence="2 3">
    <name type="scientific">Pseudo-nitzschia multistriata</name>
    <dbReference type="NCBI Taxonomy" id="183589"/>
    <lineage>
        <taxon>Eukaryota</taxon>
        <taxon>Sar</taxon>
        <taxon>Stramenopiles</taxon>
        <taxon>Ochrophyta</taxon>
        <taxon>Bacillariophyta</taxon>
        <taxon>Bacillariophyceae</taxon>
        <taxon>Bacillariophycidae</taxon>
        <taxon>Bacillariales</taxon>
        <taxon>Bacillariaceae</taxon>
        <taxon>Pseudo-nitzschia</taxon>
    </lineage>
</organism>
<sequence length="373" mass="42981">MRSLILRKRETTASFGFYYGIPRTTYESFEPSDATEVIESEEQSGDNQIPLAKRVYYDNFERIGRDVEKWAEEIMRDDDTKKDRNILGAEDQDSWTEIFCAKTFRQKFNMGDRKSTIQTPRQWVKWMRDSRGRDADPDDKQKHPCMKLIATIDAPFPIVCRYLSEKNRFREYNSLLIDQEDVEVLTPHSKICWSQSKKLLFIQPRDFVTYCRHRWLKDGTQLITNQACDHPNATLNITGSNGQNSIRNLSGYRAFSLRGATYVSRCPDFPSKRTKIVMLSHCNCGRDVPEWAVRAAVGVLAPIKPFEIIHRIDVGIRKARNELEMAEEKQNANSVMTTDTSRSCRPAGMAQMGYACFWPNGGGLVDVNDTINE</sequence>
<reference evidence="2 3" key="1">
    <citation type="submission" date="2019-01" db="EMBL/GenBank/DDBJ databases">
        <authorList>
            <person name="Ferrante I. M."/>
        </authorList>
    </citation>
    <scope>NUCLEOTIDE SEQUENCE [LARGE SCALE GENOMIC DNA]</scope>
    <source>
        <strain evidence="2 3">B856</strain>
    </source>
</reference>